<accession>A0AA40BQR8</accession>
<feature type="domain" description="Amidase" evidence="1">
    <location>
        <begin position="194"/>
        <end position="376"/>
    </location>
</feature>
<dbReference type="SUPFAM" id="SSF75304">
    <property type="entry name" value="Amidase signature (AS) enzymes"/>
    <property type="match status" value="1"/>
</dbReference>
<sequence length="619" mass="67543">MFGPPLFSFLTAGPAFLKGAFSPALGFSAPLKAIEVSLPLPEIDSDPPAPPFSSVINLATTVITVPDLSINTIRNKIDQFEASDDVFSKDFLTFLVLVGSHGGQKKLIRNTHELGPFLSTLGTKHVAIVDRGLAEQVGLVDGPYMASSHGFHPVRKLFPDRQGAFVASLYLNASTAEASPNMAIAVPSRLYYTVTPEKPLSGLRVAIKDNIDIAGVKTFASSRSYGELYGTAGETAPAIQMLQDLGAIVVGKTGMSQFADAEDPTGDFVDFHSPRNPRGDGLRSPGGSSFGAGAASGAYDWLDFAVATDTGGSVRQPAASQSVFGFRPSQGAVSIDGLVQIHKDLDMVGFLSKAFDILKRVSDEVANTSTIGDTAATPTLIYPAHLFPVKNKAAGALYEKVIASLERVLKVKRHPVNFAEEWARISGNKEGFYEYFAPVLYGYLTWGQYHGRAAFREHYKVKFGRHPYVNPLMQMRWEDGERMSSDEFRGVQRKREEFQSFMETIFGPNTFMITPFKFGEPEARDVYRPAPRERDRAEFAWGLRQAFQSPMAGQPEVVFPVGQLPTISTVSKVEEKYGVIAAITGSRGTDKALLELTDRLLTEMKLPKTVLTGRVPYKE</sequence>
<dbReference type="PANTHER" id="PTHR46310:SF7">
    <property type="entry name" value="AMIDASE 1"/>
    <property type="match status" value="1"/>
</dbReference>
<evidence type="ECO:0000313" key="3">
    <source>
        <dbReference type="EMBL" id="KAK0738669.1"/>
    </source>
</evidence>
<comment type="caution">
    <text evidence="3">The sequence shown here is derived from an EMBL/GenBank/DDBJ whole genome shotgun (WGS) entry which is preliminary data.</text>
</comment>
<name>A0AA40BQR8_9PEZI</name>
<feature type="domain" description="Scytalone dehydratase-like protein Arp1 N-terminal" evidence="2">
    <location>
        <begin position="59"/>
        <end position="147"/>
    </location>
</feature>
<dbReference type="Gene3D" id="3.90.1300.10">
    <property type="entry name" value="Amidase signature (AS) domain"/>
    <property type="match status" value="1"/>
</dbReference>
<dbReference type="InterPro" id="IPR058329">
    <property type="entry name" value="Arp1_N"/>
</dbReference>
<gene>
    <name evidence="3" type="ORF">B0T18DRAFT_441321</name>
</gene>
<dbReference type="InterPro" id="IPR036928">
    <property type="entry name" value="AS_sf"/>
</dbReference>
<dbReference type="InterPro" id="IPR023631">
    <property type="entry name" value="Amidase_dom"/>
</dbReference>
<protein>
    <submittedName>
        <fullName evidence="3">Amidase signature domain-containing protein</fullName>
    </submittedName>
</protein>
<proteinExistence type="predicted"/>
<dbReference type="Pfam" id="PF26053">
    <property type="entry name" value="DUF8016"/>
    <property type="match status" value="1"/>
</dbReference>
<keyword evidence="4" id="KW-1185">Reference proteome</keyword>
<dbReference type="Proteomes" id="UP001172155">
    <property type="component" value="Unassembled WGS sequence"/>
</dbReference>
<evidence type="ECO:0000259" key="2">
    <source>
        <dbReference type="Pfam" id="PF26053"/>
    </source>
</evidence>
<dbReference type="AlphaFoldDB" id="A0AA40BQR8"/>
<dbReference type="Pfam" id="PF01425">
    <property type="entry name" value="Amidase"/>
    <property type="match status" value="1"/>
</dbReference>
<dbReference type="PANTHER" id="PTHR46310">
    <property type="entry name" value="AMIDASE 1"/>
    <property type="match status" value="1"/>
</dbReference>
<reference evidence="3" key="1">
    <citation type="submission" date="2023-06" db="EMBL/GenBank/DDBJ databases">
        <title>Genome-scale phylogeny and comparative genomics of the fungal order Sordariales.</title>
        <authorList>
            <consortium name="Lawrence Berkeley National Laboratory"/>
            <person name="Hensen N."/>
            <person name="Bonometti L."/>
            <person name="Westerberg I."/>
            <person name="Brannstrom I.O."/>
            <person name="Guillou S."/>
            <person name="Cros-Aarteil S."/>
            <person name="Calhoun S."/>
            <person name="Haridas S."/>
            <person name="Kuo A."/>
            <person name="Mondo S."/>
            <person name="Pangilinan J."/>
            <person name="Riley R."/>
            <person name="LaButti K."/>
            <person name="Andreopoulos B."/>
            <person name="Lipzen A."/>
            <person name="Chen C."/>
            <person name="Yanf M."/>
            <person name="Daum C."/>
            <person name="Ng V."/>
            <person name="Clum A."/>
            <person name="Steindorff A."/>
            <person name="Ohm R."/>
            <person name="Martin F."/>
            <person name="Silar P."/>
            <person name="Natvig D."/>
            <person name="Lalanne C."/>
            <person name="Gautier V."/>
            <person name="Ament-velasquez S.L."/>
            <person name="Kruys A."/>
            <person name="Hutchinson M.I."/>
            <person name="Powell A.J."/>
            <person name="Barry K."/>
            <person name="Miller A.N."/>
            <person name="Grigoriev I.V."/>
            <person name="Debuchy R."/>
            <person name="Gladieux P."/>
            <person name="Thoren M.H."/>
            <person name="Johannesson H."/>
        </authorList>
    </citation>
    <scope>NUCLEOTIDE SEQUENCE</scope>
    <source>
        <strain evidence="3">SMH3187-1</strain>
    </source>
</reference>
<organism evidence="3 4">
    <name type="scientific">Schizothecium vesticola</name>
    <dbReference type="NCBI Taxonomy" id="314040"/>
    <lineage>
        <taxon>Eukaryota</taxon>
        <taxon>Fungi</taxon>
        <taxon>Dikarya</taxon>
        <taxon>Ascomycota</taxon>
        <taxon>Pezizomycotina</taxon>
        <taxon>Sordariomycetes</taxon>
        <taxon>Sordariomycetidae</taxon>
        <taxon>Sordariales</taxon>
        <taxon>Schizotheciaceae</taxon>
        <taxon>Schizothecium</taxon>
    </lineage>
</organism>
<evidence type="ECO:0000259" key="1">
    <source>
        <dbReference type="Pfam" id="PF01425"/>
    </source>
</evidence>
<evidence type="ECO:0000313" key="4">
    <source>
        <dbReference type="Proteomes" id="UP001172155"/>
    </source>
</evidence>
<dbReference type="EMBL" id="JAUKUD010000007">
    <property type="protein sequence ID" value="KAK0738669.1"/>
    <property type="molecule type" value="Genomic_DNA"/>
</dbReference>